<evidence type="ECO:0000256" key="1">
    <source>
        <dbReference type="SAM" id="SignalP"/>
    </source>
</evidence>
<dbReference type="RefSeq" id="WP_379886038.1">
    <property type="nucleotide sequence ID" value="NZ_JBHSDI010000008.1"/>
</dbReference>
<accession>A0ABV8QDW4</accession>
<feature type="chain" id="PRO_5047264075" evidence="1">
    <location>
        <begin position="31"/>
        <end position="442"/>
    </location>
</feature>
<feature type="signal peptide" evidence="1">
    <location>
        <begin position="1"/>
        <end position="30"/>
    </location>
</feature>
<proteinExistence type="predicted"/>
<reference evidence="3" key="1">
    <citation type="journal article" date="2019" name="Int. J. Syst. Evol. Microbiol.">
        <title>The Global Catalogue of Microorganisms (GCM) 10K type strain sequencing project: providing services to taxonomists for standard genome sequencing and annotation.</title>
        <authorList>
            <consortium name="The Broad Institute Genomics Platform"/>
            <consortium name="The Broad Institute Genome Sequencing Center for Infectious Disease"/>
            <person name="Wu L."/>
            <person name="Ma J."/>
        </authorList>
    </citation>
    <scope>NUCLEOTIDE SEQUENCE [LARGE SCALE GENOMIC DNA]</scope>
    <source>
        <strain evidence="3">CECT 7297</strain>
    </source>
</reference>
<keyword evidence="3" id="KW-1185">Reference proteome</keyword>
<protein>
    <submittedName>
        <fullName evidence="2">Uncharacterized protein</fullName>
    </submittedName>
</protein>
<organism evidence="2 3">
    <name type="scientific">Marinobacter lacisalsi</name>
    <dbReference type="NCBI Taxonomy" id="475979"/>
    <lineage>
        <taxon>Bacteria</taxon>
        <taxon>Pseudomonadati</taxon>
        <taxon>Pseudomonadota</taxon>
        <taxon>Gammaproteobacteria</taxon>
        <taxon>Pseudomonadales</taxon>
        <taxon>Marinobacteraceae</taxon>
        <taxon>Marinobacter</taxon>
    </lineage>
</organism>
<evidence type="ECO:0000313" key="2">
    <source>
        <dbReference type="EMBL" id="MFC4258516.1"/>
    </source>
</evidence>
<dbReference type="EMBL" id="JBHSDI010000008">
    <property type="protein sequence ID" value="MFC4258516.1"/>
    <property type="molecule type" value="Genomic_DNA"/>
</dbReference>
<evidence type="ECO:0000313" key="3">
    <source>
        <dbReference type="Proteomes" id="UP001595798"/>
    </source>
</evidence>
<comment type="caution">
    <text evidence="2">The sequence shown here is derived from an EMBL/GenBank/DDBJ whole genome shotgun (WGS) entry which is preliminary data.</text>
</comment>
<gene>
    <name evidence="2" type="ORF">ACFOZ5_05625</name>
</gene>
<sequence length="442" mass="48798">MEDAFATRRCAGHVVIPLVLLMAPAQALHAAESSYTATTTLFSDLTHSEYESDSDTRAGAGIRGDIGADLTSGAHSLIGRYGATLETKRGRGSRGDDDNFSLRGSSRYNYFQPGSRFDFNAGHSVRSVRNDTGFRLDDSSYDTQNALNAGAGINFYPGEVTTFRIAGQGGRTWQDGDGPDSESVSADATLSRQVSEQSSVFLIASRTWEEEEDADEIILDSASVGMESRLHNGTFSLSAGVSRAESDDFENDAVIGSLARTWDTSLTNTRFSYDRTQSSNILDQSFDFVIPELGIEDEFSIRYQGVTVRDQLSLTHNTRRICDLCTINLIAQLAKEEEVTNEQETWEYLAGAGLSLAVTERKSVDFDYLWQGDALDERGTIDDELHRFIVTYRHELTELASWGTSFEAAMTRGFTDEERYQAKLFLTLGWDGMNRDGTGQGR</sequence>
<name>A0ABV8QDW4_9GAMM</name>
<keyword evidence="1" id="KW-0732">Signal</keyword>
<dbReference type="Proteomes" id="UP001595798">
    <property type="component" value="Unassembled WGS sequence"/>
</dbReference>